<evidence type="ECO:0000313" key="3">
    <source>
        <dbReference type="Proteomes" id="UP000029221"/>
    </source>
</evidence>
<accession>A0A090Q7X5</accession>
<dbReference type="InterPro" id="IPR011055">
    <property type="entry name" value="Dup_hybrid_motif"/>
</dbReference>
<accession>A0A2S7T1Z5</accession>
<dbReference type="GO" id="GO:0004222">
    <property type="term" value="F:metalloendopeptidase activity"/>
    <property type="evidence" value="ECO:0007669"/>
    <property type="project" value="TreeGrafter"/>
</dbReference>
<dbReference type="Gene3D" id="2.70.70.10">
    <property type="entry name" value="Glucose Permease (Domain IIA)"/>
    <property type="match status" value="1"/>
</dbReference>
<dbReference type="OrthoDB" id="9810477at2"/>
<dbReference type="Pfam" id="PF01551">
    <property type="entry name" value="Peptidase_M23"/>
    <property type="match status" value="1"/>
</dbReference>
<keyword evidence="3" id="KW-1185">Reference proteome</keyword>
<dbReference type="EMBL" id="BBML01000010">
    <property type="protein sequence ID" value="GAK98302.1"/>
    <property type="molecule type" value="Genomic_DNA"/>
</dbReference>
<dbReference type="STRING" id="319236.BST91_07070"/>
<dbReference type="PANTHER" id="PTHR21666:SF286">
    <property type="entry name" value="LIPOPROTEIN NLPD"/>
    <property type="match status" value="1"/>
</dbReference>
<sequence>MSKIKYYYDSETLSYRKVERKKRHVFFRFIGFLAASMLFGLLFFFIINQYVESPALVDAKAENEFMKLEVEKANEQINNLAQVIAEVEERDNTIYRIYFDAAPISDEQRMAGFGGVNRYKDLEGFNTSERVIQLKKDIDQLKKRVAIQSQSLDEIAELAKDKEKLLASIPAIQPVRNQDLTRMASGYGYRTDPFNKTRKFHYGMDFTAPRGTPVYATGDGVVTRADANSSGYGNHIRIDHGFGYISLYAHLNAKNPYNVRVGQKVKRGDIIGYVGSTGRSQAPHLHYEVSKDGERINPINFYYGNLSPEEFNELLKKSQQENISLD</sequence>
<dbReference type="AlphaFoldDB" id="A0A090Q7X5"/>
<dbReference type="PANTHER" id="PTHR21666">
    <property type="entry name" value="PEPTIDASE-RELATED"/>
    <property type="match status" value="1"/>
</dbReference>
<reference evidence="2" key="1">
    <citation type="journal article" date="2014" name="Genome Announc.">
        <title>Draft Genome Sequences of Marine Flavobacterium Nonlabens Strains NR17, NR24, NR27, NR32, NR33, and Ara13.</title>
        <authorList>
            <person name="Nakanishi M."/>
            <person name="Meirelles P."/>
            <person name="Suzuki R."/>
            <person name="Takatani N."/>
            <person name="Mino S."/>
            <person name="Suda W."/>
            <person name="Oshima K."/>
            <person name="Hattori M."/>
            <person name="Ohkuma M."/>
            <person name="Hosokawa M."/>
            <person name="Miyashita K."/>
            <person name="Thompson F.L."/>
            <person name="Niwa A."/>
            <person name="Sawabe T."/>
            <person name="Sawabe T."/>
        </authorList>
    </citation>
    <scope>NUCLEOTIDE SEQUENCE [LARGE SCALE GENOMIC DNA]</scope>
    <source>
        <strain evidence="2">JCM 19294</strain>
    </source>
</reference>
<organism evidence="2 3">
    <name type="scientific">Nonlabens tegetincola</name>
    <dbReference type="NCBI Taxonomy" id="323273"/>
    <lineage>
        <taxon>Bacteria</taxon>
        <taxon>Pseudomonadati</taxon>
        <taxon>Bacteroidota</taxon>
        <taxon>Flavobacteriia</taxon>
        <taxon>Flavobacteriales</taxon>
        <taxon>Flavobacteriaceae</taxon>
        <taxon>Nonlabens</taxon>
    </lineage>
</organism>
<dbReference type="CDD" id="cd12797">
    <property type="entry name" value="M23_peptidase"/>
    <property type="match status" value="1"/>
</dbReference>
<proteinExistence type="predicted"/>
<gene>
    <name evidence="2" type="ORF">JCM19294_936</name>
</gene>
<dbReference type="SUPFAM" id="SSF51261">
    <property type="entry name" value="Duplicated hybrid motif"/>
    <property type="match status" value="1"/>
</dbReference>
<dbReference type="Proteomes" id="UP000029221">
    <property type="component" value="Unassembled WGS sequence"/>
</dbReference>
<evidence type="ECO:0000259" key="1">
    <source>
        <dbReference type="Pfam" id="PF01551"/>
    </source>
</evidence>
<dbReference type="InterPro" id="IPR016047">
    <property type="entry name" value="M23ase_b-sheet_dom"/>
</dbReference>
<evidence type="ECO:0000313" key="2">
    <source>
        <dbReference type="EMBL" id="GAK98302.1"/>
    </source>
</evidence>
<dbReference type="RefSeq" id="WP_042280406.1">
    <property type="nucleotide sequence ID" value="NZ_BBML01000010.1"/>
</dbReference>
<feature type="domain" description="M23ase beta-sheet core" evidence="1">
    <location>
        <begin position="199"/>
        <end position="298"/>
    </location>
</feature>
<dbReference type="FunFam" id="2.70.70.10:FF:000006">
    <property type="entry name" value="M23 family peptidase"/>
    <property type="match status" value="1"/>
</dbReference>
<protein>
    <submittedName>
        <fullName evidence="2">Peptidase</fullName>
    </submittedName>
</protein>
<dbReference type="eggNOG" id="COG0739">
    <property type="taxonomic scope" value="Bacteria"/>
</dbReference>
<dbReference type="InterPro" id="IPR050570">
    <property type="entry name" value="Cell_wall_metabolism_enzyme"/>
</dbReference>
<comment type="caution">
    <text evidence="2">The sequence shown here is derived from an EMBL/GenBank/DDBJ whole genome shotgun (WGS) entry which is preliminary data.</text>
</comment>
<name>A0A090Q7X5_9FLAO</name>